<dbReference type="RefSeq" id="WP_240712744.1">
    <property type="nucleotide sequence ID" value="NZ_JAKVTV010000001.1"/>
</dbReference>
<gene>
    <name evidence="1" type="ORF">ML462_05485</name>
</gene>
<organism evidence="1 2">
    <name type="scientific">Christiangramia lutea</name>
    <dbReference type="NCBI Taxonomy" id="1607951"/>
    <lineage>
        <taxon>Bacteria</taxon>
        <taxon>Pseudomonadati</taxon>
        <taxon>Bacteroidota</taxon>
        <taxon>Flavobacteriia</taxon>
        <taxon>Flavobacteriales</taxon>
        <taxon>Flavobacteriaceae</taxon>
        <taxon>Christiangramia</taxon>
    </lineage>
</organism>
<dbReference type="Proteomes" id="UP001139226">
    <property type="component" value="Unassembled WGS sequence"/>
</dbReference>
<accession>A0A9X1V1X6</accession>
<evidence type="ECO:0000313" key="2">
    <source>
        <dbReference type="Proteomes" id="UP001139226"/>
    </source>
</evidence>
<keyword evidence="2" id="KW-1185">Reference proteome</keyword>
<sequence>MKASIPTAVLPETIADPNALVSYYSTNVLYPKIGPLAVNRQVRIIARLLRDYAASIRLIDRTKEFEKKYLNPVQVLQQPKDWLKEEIVFEPVLNNSNLYLKSFVVDLSEFRSPSSGISVVPDDKPSAQFNSNVTDNTNTLPTGIHPIIIAEGRGNPAINAVSDIKEGELLLVKDRVVARPLSIEFMMKREDLDFQVDEGQPVKIRNSDLEKMADAQERAYKLGNIMHGLSQVNAIIPEMIDSNLINTGGNLLTEDLRNGQNHFDKIAGILADKFDVDNERLKKAASLIDQAIAYLEALGLENSDFIKRYRSSPTIRKKVQKFIIGKIDLVKPIDNRRIPLPDESNVMQSREWAFQRGEKLELFIKKPVLKGPFSAEAVSPNSELNITESQFESRFERSDTAQSTAINRSDEQSVFTSDRFKQELSNMTESGVMDETSFSNESTLLETLRERRRETINRTLANISSENENQLTQGFVTGRNSSRSYLTKGKDPEFATTELSFQVVTPVDVKVSLESINLVWAPHIPSPFIGLHRIIRRHRRLAEKDYITQNYVIDPVRPIIEYEQQIIEKELGIRGKHRYQTGSFSFPLDSTFQTGGWELDLPASKVDYRNGTGDDYNWNEAWNWDDLENWDTYFQSLALEGNRITGVAVLETTDPEFFNRGFFTFRFVMSRMTEASKAALRVYANDQEVAAAEKRAVESRARQYAKLKQDELIQKYTNRLNLREEAFDALINLVFQGQDSEYYSYYKEIIRTCIDWNSSGMHFEANNTVGLPYPEYSRSHFMNCIGVRFILPILPNAEQNFIDTLLENGSDYYKESVETVQKLTNDYRELLKGFRENSPEKLILDSYSKEVVIGRHLEAIISNHPFTDKE</sequence>
<dbReference type="EMBL" id="JAKVTV010000001">
    <property type="protein sequence ID" value="MCH4822619.1"/>
    <property type="molecule type" value="Genomic_DNA"/>
</dbReference>
<name>A0A9X1V1X6_9FLAO</name>
<reference evidence="1" key="1">
    <citation type="submission" date="2022-03" db="EMBL/GenBank/DDBJ databases">
        <title>Gramella crocea sp. nov., isolated from activated sludge of a seafood processing plant.</title>
        <authorList>
            <person name="Zhang X."/>
        </authorList>
    </citation>
    <scope>NUCLEOTIDE SEQUENCE</scope>
    <source>
        <strain evidence="1">YJ019</strain>
    </source>
</reference>
<evidence type="ECO:0000313" key="1">
    <source>
        <dbReference type="EMBL" id="MCH4822619.1"/>
    </source>
</evidence>
<proteinExistence type="predicted"/>
<comment type="caution">
    <text evidence="1">The sequence shown here is derived from an EMBL/GenBank/DDBJ whole genome shotgun (WGS) entry which is preliminary data.</text>
</comment>
<dbReference type="AlphaFoldDB" id="A0A9X1V1X6"/>
<protein>
    <submittedName>
        <fullName evidence="1">Uncharacterized protein</fullName>
    </submittedName>
</protein>